<evidence type="ECO:0000313" key="2">
    <source>
        <dbReference type="Proteomes" id="UP000178606"/>
    </source>
</evidence>
<proteinExistence type="predicted"/>
<comment type="caution">
    <text evidence="1">The sequence shown here is derived from an EMBL/GenBank/DDBJ whole genome shotgun (WGS) entry which is preliminary data.</text>
</comment>
<sequence>MCSSQSSGRGITKLFTETLYKFEVFLDCLIDFFFMIIVIRDSSVDLSQTDSRMCVADLIRRPAQPVIFEGNMLDFETRPGNSGLSTTDAFILNDVILSSKLRRHGSSS</sequence>
<evidence type="ECO:0000313" key="1">
    <source>
        <dbReference type="EMBL" id="OGG55478.1"/>
    </source>
</evidence>
<reference evidence="1 2" key="1">
    <citation type="journal article" date="2016" name="Nat. Commun.">
        <title>Thousands of microbial genomes shed light on interconnected biogeochemical processes in an aquifer system.</title>
        <authorList>
            <person name="Anantharaman K."/>
            <person name="Brown C.T."/>
            <person name="Hug L.A."/>
            <person name="Sharon I."/>
            <person name="Castelle C.J."/>
            <person name="Probst A.J."/>
            <person name="Thomas B.C."/>
            <person name="Singh A."/>
            <person name="Wilkins M.J."/>
            <person name="Karaoz U."/>
            <person name="Brodie E.L."/>
            <person name="Williams K.H."/>
            <person name="Hubbard S.S."/>
            <person name="Banfield J.F."/>
        </authorList>
    </citation>
    <scope>NUCLEOTIDE SEQUENCE [LARGE SCALE GENOMIC DNA]</scope>
    <source>
        <strain evidence="2">RIFCSPLOWO2_12_FULL_64_10</strain>
    </source>
</reference>
<dbReference type="AlphaFoldDB" id="A0A1F6D219"/>
<dbReference type="EMBL" id="MFKF01000076">
    <property type="protein sequence ID" value="OGG55478.1"/>
    <property type="molecule type" value="Genomic_DNA"/>
</dbReference>
<dbReference type="Proteomes" id="UP000178606">
    <property type="component" value="Unassembled WGS sequence"/>
</dbReference>
<accession>A0A1F6D219</accession>
<gene>
    <name evidence="1" type="ORF">A3F84_01595</name>
</gene>
<protein>
    <submittedName>
        <fullName evidence="1">Uncharacterized protein</fullName>
    </submittedName>
</protein>
<organism evidence="1 2">
    <name type="scientific">Handelsmanbacteria sp. (strain RIFCSPLOWO2_12_FULL_64_10)</name>
    <dbReference type="NCBI Taxonomy" id="1817868"/>
    <lineage>
        <taxon>Bacteria</taxon>
        <taxon>Candidatus Handelsmaniibacteriota</taxon>
    </lineage>
</organism>
<name>A0A1F6D219_HANXR</name>